<organism evidence="3 4">
    <name type="scientific">Pseudomonas lactucae</name>
    <dbReference type="NCBI Taxonomy" id="2813360"/>
    <lineage>
        <taxon>Bacteria</taxon>
        <taxon>Pseudomonadati</taxon>
        <taxon>Pseudomonadota</taxon>
        <taxon>Gammaproteobacteria</taxon>
        <taxon>Pseudomonadales</taxon>
        <taxon>Pseudomonadaceae</taxon>
        <taxon>Pseudomonas</taxon>
    </lineage>
</organism>
<proteinExistence type="predicted"/>
<keyword evidence="4" id="KW-1185">Reference proteome</keyword>
<evidence type="ECO:0000313" key="4">
    <source>
        <dbReference type="Proteomes" id="UP001154860"/>
    </source>
</evidence>
<keyword evidence="1" id="KW-0812">Transmembrane</keyword>
<dbReference type="AlphaFoldDB" id="A0A9X1C6P0"/>
<feature type="chain" id="PRO_5040887445" description="Glycosyltransferase RgtA/B/C/D-like domain-containing protein" evidence="2">
    <location>
        <begin position="23"/>
        <end position="514"/>
    </location>
</feature>
<sequence length="514" mass="57184">MKTAIKKSRFVLAFLVMLAAFQLNLFSTTSDFQFKTWRDGSEALVLGKIFADANGIDTGHSNMGFIQRGEPIKGPDVLAVYERIDTPTGIKTARISDEYWTNGFSKSSNKFLIPVANTNILGYADNEARIGQEITLPNGSVRIINNIEKSGPYNVVSYSGEFVDPDSIKNEDTFQLSNEIGFSFDQYPQQFGIQALLLSFAYKNLPFVDSVFSLQFLMASMMALVLTFMIREIGLTISTTFAAVFFACMIGSPWVVAISRNLYWASFLWFLPAVMAMYAYRCPPSSRAQLAAIAMYGASILLKCLAGYEYISSIVLMSLTIFMIDPFRANPILGMKAAIRMTVIMGMVAVAGFLIAVLVHAMNRADTLAEGISQTLGWDALKYSAFGRLTGVVQSGPDIPLSFVISEYFNEWKTPVLFWLDGSRVFSFLLLLTGLSIVAQFYTRDANARRDTALVLVSLLAPMSWFILMQKHSAIHTHLNYVLWYFGFIPACAFVIVRGYVLVACNLKEARLAR</sequence>
<dbReference type="EMBL" id="JAFHKJ010000056">
    <property type="protein sequence ID" value="MBN2976928.1"/>
    <property type="molecule type" value="Genomic_DNA"/>
</dbReference>
<feature type="transmembrane region" description="Helical" evidence="1">
    <location>
        <begin position="454"/>
        <end position="470"/>
    </location>
</feature>
<evidence type="ECO:0000256" key="1">
    <source>
        <dbReference type="SAM" id="Phobius"/>
    </source>
</evidence>
<reference evidence="3 4" key="1">
    <citation type="journal article" date="2021" name="Int. J. Syst. Evol. Microbiol.">
        <title>Pseudomonas lactucae sp. nov., a pathogen causing bacterial rot of lettuce in Japan.</title>
        <authorList>
            <person name="Sawada H."/>
            <person name="Fujikawa T."/>
            <person name="Satou M."/>
        </authorList>
    </citation>
    <scope>NUCLEOTIDE SEQUENCE [LARGE SCALE GENOMIC DNA]</scope>
    <source>
        <strain evidence="3 4">MAFF 301381</strain>
    </source>
</reference>
<feature type="transmembrane region" description="Helical" evidence="1">
    <location>
        <begin position="337"/>
        <end position="359"/>
    </location>
</feature>
<feature type="transmembrane region" description="Helical" evidence="1">
    <location>
        <begin position="237"/>
        <end position="256"/>
    </location>
</feature>
<keyword evidence="1" id="KW-1133">Transmembrane helix</keyword>
<feature type="transmembrane region" description="Helical" evidence="1">
    <location>
        <begin position="212"/>
        <end position="230"/>
    </location>
</feature>
<protein>
    <recommendedName>
        <fullName evidence="5">Glycosyltransferase RgtA/B/C/D-like domain-containing protein</fullName>
    </recommendedName>
</protein>
<feature type="transmembrane region" description="Helical" evidence="1">
    <location>
        <begin position="425"/>
        <end position="442"/>
    </location>
</feature>
<evidence type="ECO:0000313" key="3">
    <source>
        <dbReference type="EMBL" id="MBN2976928.1"/>
    </source>
</evidence>
<evidence type="ECO:0008006" key="5">
    <source>
        <dbReference type="Google" id="ProtNLM"/>
    </source>
</evidence>
<accession>A0A9X1C6P0</accession>
<feature type="signal peptide" evidence="2">
    <location>
        <begin position="1"/>
        <end position="22"/>
    </location>
</feature>
<gene>
    <name evidence="3" type="ORF">JWR99_13570</name>
</gene>
<dbReference type="RefSeq" id="WP_205491010.1">
    <property type="nucleotide sequence ID" value="NZ_JAFHKI010000109.1"/>
</dbReference>
<name>A0A9X1C6P0_9PSED</name>
<evidence type="ECO:0000256" key="2">
    <source>
        <dbReference type="SAM" id="SignalP"/>
    </source>
</evidence>
<feature type="transmembrane region" description="Helical" evidence="1">
    <location>
        <begin position="262"/>
        <end position="280"/>
    </location>
</feature>
<dbReference type="Proteomes" id="UP001154860">
    <property type="component" value="Unassembled WGS sequence"/>
</dbReference>
<comment type="caution">
    <text evidence="3">The sequence shown here is derived from an EMBL/GenBank/DDBJ whole genome shotgun (WGS) entry which is preliminary data.</text>
</comment>
<reference evidence="3 4" key="2">
    <citation type="journal article" date="2023" name="Plant Pathol.">
        <title>Dismantling and reorganizing Pseudomonas marginalis sensu#lato.</title>
        <authorList>
            <person name="Sawada H."/>
            <person name="Fujikawa T."/>
            <person name="Satou M."/>
        </authorList>
    </citation>
    <scope>NUCLEOTIDE SEQUENCE [LARGE SCALE GENOMIC DNA]</scope>
    <source>
        <strain evidence="3 4">MAFF 301381</strain>
    </source>
</reference>
<keyword evidence="1" id="KW-0472">Membrane</keyword>
<keyword evidence="2" id="KW-0732">Signal</keyword>
<feature type="transmembrane region" description="Helical" evidence="1">
    <location>
        <begin position="482"/>
        <end position="505"/>
    </location>
</feature>